<name>A0A934MHL6_9HYPH</name>
<dbReference type="CDD" id="cd02970">
    <property type="entry name" value="PRX_like2"/>
    <property type="match status" value="1"/>
</dbReference>
<dbReference type="InterPro" id="IPR036249">
    <property type="entry name" value="Thioredoxin-like_sf"/>
</dbReference>
<evidence type="ECO:0000313" key="2">
    <source>
        <dbReference type="EMBL" id="MBJ3776216.1"/>
    </source>
</evidence>
<dbReference type="EMBL" id="JAEKJA010000007">
    <property type="protein sequence ID" value="MBJ3776216.1"/>
    <property type="molecule type" value="Genomic_DNA"/>
</dbReference>
<dbReference type="Pfam" id="PF00578">
    <property type="entry name" value="AhpC-TSA"/>
    <property type="match status" value="1"/>
</dbReference>
<dbReference type="GO" id="GO:0016491">
    <property type="term" value="F:oxidoreductase activity"/>
    <property type="evidence" value="ECO:0007669"/>
    <property type="project" value="InterPro"/>
</dbReference>
<evidence type="ECO:0000313" key="3">
    <source>
        <dbReference type="Proteomes" id="UP000609531"/>
    </source>
</evidence>
<protein>
    <submittedName>
        <fullName evidence="2">AhpC/TSA family protein</fullName>
    </submittedName>
</protein>
<dbReference type="RefSeq" id="WP_198882092.1">
    <property type="nucleotide sequence ID" value="NZ_JAEKJA010000007.1"/>
</dbReference>
<organism evidence="2 3">
    <name type="scientific">Acuticoccus mangrovi</name>
    <dbReference type="NCBI Taxonomy" id="2796142"/>
    <lineage>
        <taxon>Bacteria</taxon>
        <taxon>Pseudomonadati</taxon>
        <taxon>Pseudomonadota</taxon>
        <taxon>Alphaproteobacteria</taxon>
        <taxon>Hyphomicrobiales</taxon>
        <taxon>Amorphaceae</taxon>
        <taxon>Acuticoccus</taxon>
    </lineage>
</organism>
<keyword evidence="3" id="KW-1185">Reference proteome</keyword>
<dbReference type="InterPro" id="IPR000866">
    <property type="entry name" value="AhpC/TSA"/>
</dbReference>
<reference evidence="2" key="1">
    <citation type="submission" date="2020-12" db="EMBL/GenBank/DDBJ databases">
        <title>Bacterial taxonomy.</title>
        <authorList>
            <person name="Pan X."/>
        </authorList>
    </citation>
    <scope>NUCLEOTIDE SEQUENCE</scope>
    <source>
        <strain evidence="2">B2012</strain>
    </source>
</reference>
<accession>A0A934MHL6</accession>
<dbReference type="InterPro" id="IPR013766">
    <property type="entry name" value="Thioredoxin_domain"/>
</dbReference>
<comment type="caution">
    <text evidence="2">The sequence shown here is derived from an EMBL/GenBank/DDBJ whole genome shotgun (WGS) entry which is preliminary data.</text>
</comment>
<proteinExistence type="predicted"/>
<evidence type="ECO:0000259" key="1">
    <source>
        <dbReference type="PROSITE" id="PS51352"/>
    </source>
</evidence>
<dbReference type="AlphaFoldDB" id="A0A934MHL6"/>
<sequence length="187" mass="19938">MSDINPLLPRQKVPDLAVPLVGGGTFDLAAATGDPFTMVVFYRGLHCPICKAYLTSLEKLLPEFAERGVAVVAISSDTAERAEKAKADWPIPTLPLGHSLALPAARSWGLYISSGRGVTSAGIEEPPLFSEPGLFLVRPDGTLYFGTTQTMPFARPHFDDILKGIDFVVSKNYPARGEITALPAAAA</sequence>
<dbReference type="Gene3D" id="3.40.30.10">
    <property type="entry name" value="Glutaredoxin"/>
    <property type="match status" value="1"/>
</dbReference>
<gene>
    <name evidence="2" type="ORF">JCR33_10985</name>
</gene>
<dbReference type="SUPFAM" id="SSF52833">
    <property type="entry name" value="Thioredoxin-like"/>
    <property type="match status" value="1"/>
</dbReference>
<feature type="domain" description="Thioredoxin" evidence="1">
    <location>
        <begin position="7"/>
        <end position="170"/>
    </location>
</feature>
<dbReference type="Proteomes" id="UP000609531">
    <property type="component" value="Unassembled WGS sequence"/>
</dbReference>
<dbReference type="GO" id="GO:0016209">
    <property type="term" value="F:antioxidant activity"/>
    <property type="evidence" value="ECO:0007669"/>
    <property type="project" value="InterPro"/>
</dbReference>
<dbReference type="PROSITE" id="PS51352">
    <property type="entry name" value="THIOREDOXIN_2"/>
    <property type="match status" value="1"/>
</dbReference>